<name>A0ABD0R9T2_CIRMR</name>
<evidence type="ECO:0000313" key="3">
    <source>
        <dbReference type="Proteomes" id="UP001529510"/>
    </source>
</evidence>
<proteinExistence type="predicted"/>
<evidence type="ECO:0000313" key="2">
    <source>
        <dbReference type="EMBL" id="KAL0195293.1"/>
    </source>
</evidence>
<dbReference type="Proteomes" id="UP001529510">
    <property type="component" value="Unassembled WGS sequence"/>
</dbReference>
<feature type="non-terminal residue" evidence="2">
    <location>
        <position position="81"/>
    </location>
</feature>
<feature type="non-terminal residue" evidence="2">
    <location>
        <position position="1"/>
    </location>
</feature>
<organism evidence="2 3">
    <name type="scientific">Cirrhinus mrigala</name>
    <name type="common">Mrigala</name>
    <dbReference type="NCBI Taxonomy" id="683832"/>
    <lineage>
        <taxon>Eukaryota</taxon>
        <taxon>Metazoa</taxon>
        <taxon>Chordata</taxon>
        <taxon>Craniata</taxon>
        <taxon>Vertebrata</taxon>
        <taxon>Euteleostomi</taxon>
        <taxon>Actinopterygii</taxon>
        <taxon>Neopterygii</taxon>
        <taxon>Teleostei</taxon>
        <taxon>Ostariophysi</taxon>
        <taxon>Cypriniformes</taxon>
        <taxon>Cyprinidae</taxon>
        <taxon>Labeoninae</taxon>
        <taxon>Labeonini</taxon>
        <taxon>Cirrhinus</taxon>
    </lineage>
</organism>
<feature type="region of interest" description="Disordered" evidence="1">
    <location>
        <begin position="26"/>
        <end position="81"/>
    </location>
</feature>
<gene>
    <name evidence="2" type="ORF">M9458_008865</name>
</gene>
<protein>
    <submittedName>
        <fullName evidence="2">Uncharacterized protein</fullName>
    </submittedName>
</protein>
<accession>A0ABD0R9T2</accession>
<comment type="caution">
    <text evidence="2">The sequence shown here is derived from an EMBL/GenBank/DDBJ whole genome shotgun (WGS) entry which is preliminary data.</text>
</comment>
<reference evidence="2 3" key="1">
    <citation type="submission" date="2024-05" db="EMBL/GenBank/DDBJ databases">
        <title>Genome sequencing and assembly of Indian major carp, Cirrhinus mrigala (Hamilton, 1822).</title>
        <authorList>
            <person name="Mohindra V."/>
            <person name="Chowdhury L.M."/>
            <person name="Lal K."/>
            <person name="Jena J.K."/>
        </authorList>
    </citation>
    <scope>NUCLEOTIDE SEQUENCE [LARGE SCALE GENOMIC DNA]</scope>
    <source>
        <strain evidence="2">CM1030</strain>
        <tissue evidence="2">Blood</tissue>
    </source>
</reference>
<dbReference type="EMBL" id="JAMKFB020000004">
    <property type="protein sequence ID" value="KAL0195293.1"/>
    <property type="molecule type" value="Genomic_DNA"/>
</dbReference>
<dbReference type="AlphaFoldDB" id="A0ABD0R9T2"/>
<evidence type="ECO:0000256" key="1">
    <source>
        <dbReference type="SAM" id="MobiDB-lite"/>
    </source>
</evidence>
<keyword evidence="3" id="KW-1185">Reference proteome</keyword>
<sequence length="81" mass="8960">SNRCLCRRWILTHLIRIWGSGYEILPPRVPTHSSHHSNSRQGNQLHTHSTEEGTGDSEAKKGIASGNSSDCVPQPVVNKCE</sequence>